<comment type="caution">
    <text evidence="1">The sequence shown here is derived from an EMBL/GenBank/DDBJ whole genome shotgun (WGS) entry which is preliminary data.</text>
</comment>
<name>A0A099YCN4_LIMMU</name>
<accession>A0A099YCN4</accession>
<dbReference type="AlphaFoldDB" id="A0A099YCN4"/>
<protein>
    <submittedName>
        <fullName evidence="1">Uncharacterized protein</fullName>
    </submittedName>
</protein>
<evidence type="ECO:0000313" key="2">
    <source>
        <dbReference type="Proteomes" id="UP000030001"/>
    </source>
</evidence>
<organism evidence="1 2">
    <name type="scientific">Limosilactobacillus mucosae</name>
    <name type="common">Lactobacillus mucosae</name>
    <dbReference type="NCBI Taxonomy" id="97478"/>
    <lineage>
        <taxon>Bacteria</taxon>
        <taxon>Bacillati</taxon>
        <taxon>Bacillota</taxon>
        <taxon>Bacilli</taxon>
        <taxon>Lactobacillales</taxon>
        <taxon>Lactobacillaceae</taxon>
        <taxon>Limosilactobacillus</taxon>
    </lineage>
</organism>
<sequence>MTNELFWANLFCPHGYDRDPYIKVWFATKKRDVMELLHSGRETSPICISVDDGVGWNFVVCVLDLEDEFNVKVPGDGATLTGYKLDEVIKVWRKIDELKKHDYEELRKKAMI</sequence>
<evidence type="ECO:0000313" key="1">
    <source>
        <dbReference type="EMBL" id="KGL67167.1"/>
    </source>
</evidence>
<dbReference type="EMBL" id="JROC01000027">
    <property type="protein sequence ID" value="KGL67167.1"/>
    <property type="molecule type" value="Genomic_DNA"/>
</dbReference>
<reference evidence="1 2" key="1">
    <citation type="submission" date="2014-09" db="EMBL/GenBank/DDBJ databases">
        <title>Lactobacillus mucosae CRL573 Genome Sequencing.</title>
        <authorList>
            <person name="Bleckwedel J."/>
            <person name="Teran L.C."/>
            <person name="Bonacina J."/>
            <person name="Saavedra L."/>
            <person name="Mozzi F.B."/>
            <person name="Raya R.R."/>
        </authorList>
    </citation>
    <scope>NUCLEOTIDE SEQUENCE [LARGE SCALE GENOMIC DNA]</scope>
    <source>
        <strain evidence="1 2">CRL573</strain>
    </source>
</reference>
<gene>
    <name evidence="1" type="ORF">LX03_03360</name>
</gene>
<proteinExistence type="predicted"/>
<dbReference type="Proteomes" id="UP000030001">
    <property type="component" value="Unassembled WGS sequence"/>
</dbReference>